<evidence type="ECO:0000313" key="2">
    <source>
        <dbReference type="Proteomes" id="UP000828390"/>
    </source>
</evidence>
<dbReference type="AlphaFoldDB" id="A0A9D4KV54"/>
<protein>
    <submittedName>
        <fullName evidence="1">Uncharacterized protein</fullName>
    </submittedName>
</protein>
<sequence>MEILWTPPSFPNGPTPYYTIQKTTPALSYPPQVISGTRFPGGGYYLFPPETIPQNVDFTGKF</sequence>
<gene>
    <name evidence="1" type="ORF">DPMN_089012</name>
</gene>
<evidence type="ECO:0000313" key="1">
    <source>
        <dbReference type="EMBL" id="KAH3846710.1"/>
    </source>
</evidence>
<organism evidence="1 2">
    <name type="scientific">Dreissena polymorpha</name>
    <name type="common">Zebra mussel</name>
    <name type="synonym">Mytilus polymorpha</name>
    <dbReference type="NCBI Taxonomy" id="45954"/>
    <lineage>
        <taxon>Eukaryota</taxon>
        <taxon>Metazoa</taxon>
        <taxon>Spiralia</taxon>
        <taxon>Lophotrochozoa</taxon>
        <taxon>Mollusca</taxon>
        <taxon>Bivalvia</taxon>
        <taxon>Autobranchia</taxon>
        <taxon>Heteroconchia</taxon>
        <taxon>Euheterodonta</taxon>
        <taxon>Imparidentia</taxon>
        <taxon>Neoheterodontei</taxon>
        <taxon>Myida</taxon>
        <taxon>Dreissenoidea</taxon>
        <taxon>Dreissenidae</taxon>
        <taxon>Dreissena</taxon>
    </lineage>
</organism>
<dbReference type="Proteomes" id="UP000828390">
    <property type="component" value="Unassembled WGS sequence"/>
</dbReference>
<name>A0A9D4KV54_DREPO</name>
<dbReference type="EMBL" id="JAIWYP010000003">
    <property type="protein sequence ID" value="KAH3846710.1"/>
    <property type="molecule type" value="Genomic_DNA"/>
</dbReference>
<reference evidence="1" key="2">
    <citation type="submission" date="2020-11" db="EMBL/GenBank/DDBJ databases">
        <authorList>
            <person name="McCartney M.A."/>
            <person name="Auch B."/>
            <person name="Kono T."/>
            <person name="Mallez S."/>
            <person name="Becker A."/>
            <person name="Gohl D.M."/>
            <person name="Silverstein K.A.T."/>
            <person name="Koren S."/>
            <person name="Bechman K.B."/>
            <person name="Herman A."/>
            <person name="Abrahante J.E."/>
            <person name="Garbe J."/>
        </authorList>
    </citation>
    <scope>NUCLEOTIDE SEQUENCE</scope>
    <source>
        <strain evidence="1">Duluth1</strain>
        <tissue evidence="1">Whole animal</tissue>
    </source>
</reference>
<proteinExistence type="predicted"/>
<comment type="caution">
    <text evidence="1">The sequence shown here is derived from an EMBL/GenBank/DDBJ whole genome shotgun (WGS) entry which is preliminary data.</text>
</comment>
<keyword evidence="2" id="KW-1185">Reference proteome</keyword>
<accession>A0A9D4KV54</accession>
<reference evidence="1" key="1">
    <citation type="journal article" date="2019" name="bioRxiv">
        <title>The Genome of the Zebra Mussel, Dreissena polymorpha: A Resource for Invasive Species Research.</title>
        <authorList>
            <person name="McCartney M.A."/>
            <person name="Auch B."/>
            <person name="Kono T."/>
            <person name="Mallez S."/>
            <person name="Zhang Y."/>
            <person name="Obille A."/>
            <person name="Becker A."/>
            <person name="Abrahante J.E."/>
            <person name="Garbe J."/>
            <person name="Badalamenti J.P."/>
            <person name="Herman A."/>
            <person name="Mangelson H."/>
            <person name="Liachko I."/>
            <person name="Sullivan S."/>
            <person name="Sone E.D."/>
            <person name="Koren S."/>
            <person name="Silverstein K.A.T."/>
            <person name="Beckman K.B."/>
            <person name="Gohl D.M."/>
        </authorList>
    </citation>
    <scope>NUCLEOTIDE SEQUENCE</scope>
    <source>
        <strain evidence="1">Duluth1</strain>
        <tissue evidence="1">Whole animal</tissue>
    </source>
</reference>